<evidence type="ECO:0000256" key="6">
    <source>
        <dbReference type="ARBA" id="ARBA00023002"/>
    </source>
</evidence>
<evidence type="ECO:0000256" key="3">
    <source>
        <dbReference type="ARBA" id="ARBA00022643"/>
    </source>
</evidence>
<protein>
    <recommendedName>
        <fullName evidence="7">tRNA-dihydrouridine synthase</fullName>
        <ecNumber evidence="7">1.3.1.-</ecNumber>
    </recommendedName>
</protein>
<reference evidence="11 12" key="1">
    <citation type="submission" date="2006-08" db="EMBL/GenBank/DDBJ databases">
        <title>Complete sequence of Maricaulis maris MCS10.</title>
        <authorList>
            <consortium name="US DOE Joint Genome Institute"/>
            <person name="Copeland A."/>
            <person name="Lucas S."/>
            <person name="Lapidus A."/>
            <person name="Barry K."/>
            <person name="Detter J.C."/>
            <person name="Glavina del Rio T."/>
            <person name="Hammon N."/>
            <person name="Israni S."/>
            <person name="Dalin E."/>
            <person name="Tice H."/>
            <person name="Pitluck S."/>
            <person name="Saunders E."/>
            <person name="Brettin T."/>
            <person name="Bruce D."/>
            <person name="Han C."/>
            <person name="Tapia R."/>
            <person name="Gilna P."/>
            <person name="Schmutz J."/>
            <person name="Larimer F."/>
            <person name="Land M."/>
            <person name="Hauser L."/>
            <person name="Kyrpides N."/>
            <person name="Mikhailova N."/>
            <person name="Viollier P."/>
            <person name="Stephens C."/>
            <person name="Richardson P."/>
        </authorList>
    </citation>
    <scope>NUCLEOTIDE SEQUENCE [LARGE SCALE GENOMIC DNA]</scope>
    <source>
        <strain evidence="11 12">MCS10</strain>
    </source>
</reference>
<evidence type="ECO:0000256" key="1">
    <source>
        <dbReference type="ARBA" id="ARBA00001917"/>
    </source>
</evidence>
<keyword evidence="12" id="KW-1185">Reference proteome</keyword>
<name>Q0APQ5_MARMM</name>
<evidence type="ECO:0000256" key="9">
    <source>
        <dbReference type="PIRSR" id="PIRSR006621-2"/>
    </source>
</evidence>
<dbReference type="GO" id="GO:0017150">
    <property type="term" value="F:tRNA dihydrouridine synthase activity"/>
    <property type="evidence" value="ECO:0007669"/>
    <property type="project" value="InterPro"/>
</dbReference>
<dbReference type="Pfam" id="PF01207">
    <property type="entry name" value="Dus"/>
    <property type="match status" value="1"/>
</dbReference>
<dbReference type="PIRSF" id="PIRSF006621">
    <property type="entry name" value="Dus"/>
    <property type="match status" value="1"/>
</dbReference>
<evidence type="ECO:0000313" key="11">
    <source>
        <dbReference type="EMBL" id="ABI65732.1"/>
    </source>
</evidence>
<dbReference type="CDD" id="cd02801">
    <property type="entry name" value="DUS_like_FMN"/>
    <property type="match status" value="1"/>
</dbReference>
<dbReference type="KEGG" id="mmr:Mmar10_1440"/>
<dbReference type="GO" id="GO:0003723">
    <property type="term" value="F:RNA binding"/>
    <property type="evidence" value="ECO:0007669"/>
    <property type="project" value="TreeGrafter"/>
</dbReference>
<evidence type="ECO:0000256" key="2">
    <source>
        <dbReference type="ARBA" id="ARBA00022630"/>
    </source>
</evidence>
<dbReference type="EMBL" id="CP000449">
    <property type="protein sequence ID" value="ABI65732.1"/>
    <property type="molecule type" value="Genomic_DNA"/>
</dbReference>
<dbReference type="eggNOG" id="COG0042">
    <property type="taxonomic scope" value="Bacteria"/>
</dbReference>
<evidence type="ECO:0000256" key="5">
    <source>
        <dbReference type="ARBA" id="ARBA00022857"/>
    </source>
</evidence>
<evidence type="ECO:0000256" key="4">
    <source>
        <dbReference type="ARBA" id="ARBA00022694"/>
    </source>
</evidence>
<comment type="function">
    <text evidence="7">Catalyzes the synthesis of 5,6-dihydrouridine (D), a modified base found in the D-loop of most tRNAs, via the reduction of the C5-C6 double bond in target uridines.</text>
</comment>
<dbReference type="EC" id="1.3.1.-" evidence="7"/>
<dbReference type="Gene3D" id="3.20.20.70">
    <property type="entry name" value="Aldolase class I"/>
    <property type="match status" value="1"/>
</dbReference>
<dbReference type="InterPro" id="IPR004652">
    <property type="entry name" value="DusB-like"/>
</dbReference>
<feature type="binding site" evidence="9">
    <location>
        <position position="165"/>
    </location>
    <ligand>
        <name>FMN</name>
        <dbReference type="ChEBI" id="CHEBI:58210"/>
    </ligand>
</feature>
<comment type="similarity">
    <text evidence="7">Belongs to the dus family.</text>
</comment>
<organism evidence="11 12">
    <name type="scientific">Maricaulis maris (strain MCS10)</name>
    <name type="common">Caulobacter maris</name>
    <dbReference type="NCBI Taxonomy" id="394221"/>
    <lineage>
        <taxon>Bacteria</taxon>
        <taxon>Pseudomonadati</taxon>
        <taxon>Pseudomonadota</taxon>
        <taxon>Alphaproteobacteria</taxon>
        <taxon>Maricaulales</taxon>
        <taxon>Maricaulaceae</taxon>
        <taxon>Maricaulis</taxon>
    </lineage>
</organism>
<keyword evidence="2 7" id="KW-0285">Flavoprotein</keyword>
<dbReference type="STRING" id="394221.Mmar10_1440"/>
<feature type="binding site" evidence="9">
    <location>
        <position position="96"/>
    </location>
    <ligand>
        <name>FMN</name>
        <dbReference type="ChEBI" id="CHEBI:58210"/>
    </ligand>
</feature>
<dbReference type="HOGENOM" id="CLU_013299_0_3_5"/>
<dbReference type="Proteomes" id="UP000001964">
    <property type="component" value="Chromosome"/>
</dbReference>
<feature type="binding site" evidence="9">
    <location>
        <begin position="250"/>
        <end position="251"/>
    </location>
    <ligand>
        <name>FMN</name>
        <dbReference type="ChEBI" id="CHEBI:58210"/>
    </ligand>
</feature>
<dbReference type="InterPro" id="IPR001269">
    <property type="entry name" value="DUS_fam"/>
</dbReference>
<sequence length="356" mass="38472">MDCRSAAYSLAFGLTTHTEDLSSRMRFSIDSHAIEIPTVLAPMSGVTDLPFRRQAQRFGAGMVVSEMVASDALAAGRRDMIRKAALDASLKPCVIQLAGRQAHWMSEGARIAEDAGAEVIDINMGCPARQVTKGLSGSALMRDLDHALTLIEATVGATSKPVTLKMRLGWDHASLNAPELARRARDAGVKLLTVHGRTRQQFYKGQADWAAVRKVVEAVDLPVIVNGDIHTTADARAALDQSGAAAVMVGRAAQGRPWLLGEIGRELLGEPAARTPWNDKIDALGQQFDDCLEHYGEGLGIRMMRKHFASFCDVECEVGDLDWVRAQRAILCRSDRPADVHAALDGLRSLDGRAVA</sequence>
<dbReference type="AlphaFoldDB" id="Q0APQ5"/>
<accession>Q0APQ5</accession>
<dbReference type="PANTHER" id="PTHR45846:SF1">
    <property type="entry name" value="TRNA-DIHYDROURIDINE(47) SYNTHASE [NAD(P)(+)]-LIKE"/>
    <property type="match status" value="1"/>
</dbReference>
<evidence type="ECO:0000259" key="10">
    <source>
        <dbReference type="Pfam" id="PF01207"/>
    </source>
</evidence>
<feature type="active site" description="Proton donor" evidence="8">
    <location>
        <position position="126"/>
    </location>
</feature>
<keyword evidence="9" id="KW-0547">Nucleotide-binding</keyword>
<keyword evidence="4 7" id="KW-0819">tRNA processing</keyword>
<keyword evidence="3 7" id="KW-0288">FMN</keyword>
<dbReference type="PANTHER" id="PTHR45846">
    <property type="entry name" value="TRNA-DIHYDROURIDINE(47) SYNTHASE [NAD(P)(+)]-LIKE"/>
    <property type="match status" value="1"/>
</dbReference>
<proteinExistence type="inferred from homology"/>
<dbReference type="GO" id="GO:0050660">
    <property type="term" value="F:flavin adenine dinucleotide binding"/>
    <property type="evidence" value="ECO:0007669"/>
    <property type="project" value="InterPro"/>
</dbReference>
<dbReference type="InterPro" id="IPR035587">
    <property type="entry name" value="DUS-like_FMN-bd"/>
</dbReference>
<evidence type="ECO:0000313" key="12">
    <source>
        <dbReference type="Proteomes" id="UP000001964"/>
    </source>
</evidence>
<evidence type="ECO:0000256" key="8">
    <source>
        <dbReference type="PIRSR" id="PIRSR006621-1"/>
    </source>
</evidence>
<keyword evidence="6 7" id="KW-0560">Oxidoreductase</keyword>
<evidence type="ECO:0000256" key="7">
    <source>
        <dbReference type="PIRNR" id="PIRNR006621"/>
    </source>
</evidence>
<dbReference type="InterPro" id="IPR018517">
    <property type="entry name" value="tRNA_hU_synthase_CS"/>
</dbReference>
<dbReference type="SUPFAM" id="SSF51395">
    <property type="entry name" value="FMN-linked oxidoreductases"/>
    <property type="match status" value="1"/>
</dbReference>
<dbReference type="NCBIfam" id="TIGR00737">
    <property type="entry name" value="nifR3_yhdG"/>
    <property type="match status" value="1"/>
</dbReference>
<gene>
    <name evidence="11" type="ordered locus">Mmar10_1440</name>
</gene>
<keyword evidence="5" id="KW-0521">NADP</keyword>
<feature type="domain" description="DUS-like FMN-binding" evidence="10">
    <location>
        <begin position="40"/>
        <end position="313"/>
    </location>
</feature>
<dbReference type="InterPro" id="IPR013785">
    <property type="entry name" value="Aldolase_TIM"/>
</dbReference>
<dbReference type="PROSITE" id="PS01136">
    <property type="entry name" value="UPF0034"/>
    <property type="match status" value="1"/>
</dbReference>
<feature type="binding site" evidence="9">
    <location>
        <position position="195"/>
    </location>
    <ligand>
        <name>FMN</name>
        <dbReference type="ChEBI" id="CHEBI:58210"/>
    </ligand>
</feature>
<comment type="cofactor">
    <cofactor evidence="1 7 9">
        <name>FMN</name>
        <dbReference type="ChEBI" id="CHEBI:58210"/>
    </cofactor>
</comment>